<feature type="transmembrane region" description="Helical" evidence="1">
    <location>
        <begin position="300"/>
        <end position="318"/>
    </location>
</feature>
<gene>
    <name evidence="4" type="ORF">CRD36_11850</name>
</gene>
<organism evidence="4 5">
    <name type="scientific">Paremcibacter congregatus</name>
    <dbReference type="NCBI Taxonomy" id="2043170"/>
    <lineage>
        <taxon>Bacteria</taxon>
        <taxon>Pseudomonadati</taxon>
        <taxon>Pseudomonadota</taxon>
        <taxon>Alphaproteobacteria</taxon>
        <taxon>Emcibacterales</taxon>
        <taxon>Emcibacteraceae</taxon>
        <taxon>Paremcibacter</taxon>
    </lineage>
</organism>
<feature type="chain" id="PRO_5013619761" description="HTH LytTR-type domain-containing protein" evidence="2">
    <location>
        <begin position="28"/>
        <end position="506"/>
    </location>
</feature>
<dbReference type="Pfam" id="PF04397">
    <property type="entry name" value="LytTR"/>
    <property type="match status" value="1"/>
</dbReference>
<keyword evidence="2" id="KW-0732">Signal</keyword>
<dbReference type="InParanoid" id="A0A2G4YQ90"/>
<evidence type="ECO:0000313" key="4">
    <source>
        <dbReference type="EMBL" id="PHZ84492.1"/>
    </source>
</evidence>
<feature type="transmembrane region" description="Helical" evidence="1">
    <location>
        <begin position="325"/>
        <end position="344"/>
    </location>
</feature>
<dbReference type="GO" id="GO:0003677">
    <property type="term" value="F:DNA binding"/>
    <property type="evidence" value="ECO:0007669"/>
    <property type="project" value="InterPro"/>
</dbReference>
<evidence type="ECO:0000259" key="3">
    <source>
        <dbReference type="PROSITE" id="PS50930"/>
    </source>
</evidence>
<dbReference type="Gene3D" id="2.40.50.1020">
    <property type="entry name" value="LytTr DNA-binding domain"/>
    <property type="match status" value="1"/>
</dbReference>
<evidence type="ECO:0000313" key="5">
    <source>
        <dbReference type="Proteomes" id="UP000229730"/>
    </source>
</evidence>
<accession>A0A2G4YQ90</accession>
<feature type="transmembrane region" description="Helical" evidence="1">
    <location>
        <begin position="213"/>
        <end position="232"/>
    </location>
</feature>
<dbReference type="EMBL" id="PDEM01000024">
    <property type="protein sequence ID" value="PHZ84492.1"/>
    <property type="molecule type" value="Genomic_DNA"/>
</dbReference>
<dbReference type="InterPro" id="IPR007492">
    <property type="entry name" value="LytTR_DNA-bd_dom"/>
</dbReference>
<keyword evidence="5" id="KW-1185">Reference proteome</keyword>
<dbReference type="Proteomes" id="UP000229730">
    <property type="component" value="Unassembled WGS sequence"/>
</dbReference>
<protein>
    <recommendedName>
        <fullName evidence="3">HTH LytTR-type domain-containing protein</fullName>
    </recommendedName>
</protein>
<reference evidence="4 5" key="1">
    <citation type="submission" date="2017-10" db="EMBL/GenBank/DDBJ databases">
        <title>Frigbacter circumglobatus gen. nov. sp. nov., isolated from sediment cultured in situ.</title>
        <authorList>
            <person name="Zhao Z."/>
        </authorList>
    </citation>
    <scope>NUCLEOTIDE SEQUENCE [LARGE SCALE GENOMIC DNA]</scope>
    <source>
        <strain evidence="4 5">ZYL</strain>
    </source>
</reference>
<dbReference type="PROSITE" id="PS50930">
    <property type="entry name" value="HTH_LYTTR"/>
    <property type="match status" value="1"/>
</dbReference>
<dbReference type="PANTHER" id="PTHR37299:SF1">
    <property type="entry name" value="STAGE 0 SPORULATION PROTEIN A HOMOLOG"/>
    <property type="match status" value="1"/>
</dbReference>
<dbReference type="PANTHER" id="PTHR37299">
    <property type="entry name" value="TRANSCRIPTIONAL REGULATOR-RELATED"/>
    <property type="match status" value="1"/>
</dbReference>
<keyword evidence="1" id="KW-1133">Transmembrane helix</keyword>
<feature type="transmembrane region" description="Helical" evidence="1">
    <location>
        <begin position="350"/>
        <end position="368"/>
    </location>
</feature>
<feature type="transmembrane region" description="Helical" evidence="1">
    <location>
        <begin position="182"/>
        <end position="201"/>
    </location>
</feature>
<feature type="signal peptide" evidence="2">
    <location>
        <begin position="1"/>
        <end position="27"/>
    </location>
</feature>
<feature type="transmembrane region" description="Helical" evidence="1">
    <location>
        <begin position="276"/>
        <end position="294"/>
    </location>
</feature>
<keyword evidence="1" id="KW-0812">Transmembrane</keyword>
<sequence>MLTLMKPLRKITALVLALLLLISTAAAQSIAWPEEQALVCPVVTGISSLPDFMAPACRQMPLTQIDPQNTALWVKLRFLLPPETQRPDRPYGLYVLGKTSSQAYFNGQYLGQNGTPHLRKDQEFPGKMDTVFYIPPALLTSVENDVVLKLSSHHGFIHLQSPLHFIGVAPYADPQAFFTQDLWLSLVPLGALILGALYFAVTSLTADRRPDNLLFFLMCSLAAAQLGAELARSLFRYSYPLHDLRLLLIVSLALGFGLCLLWYVARRFARRQMLTWISGGGLVTLMAVILTPGFDAKTTLAFLIPSLCATVLLALVTIQRRERRLWRYVAAFAVFSGTTLLTFTYFHDSIYYYIITGILCFLFAQQALEFGRERARRKAEELQVARLQFKLDQNDQARKPQTITIAQAGKITLVPTNSITHCQAAGDYVELYFVEKHPQLFSGSLKDLETQLPSTFLRVHRSFIVNTDFITALHSSGGTGYLKLTTDTDVPVSRRIMPSVRSVIAP</sequence>
<proteinExistence type="predicted"/>
<evidence type="ECO:0000256" key="1">
    <source>
        <dbReference type="SAM" id="Phobius"/>
    </source>
</evidence>
<feature type="transmembrane region" description="Helical" evidence="1">
    <location>
        <begin position="244"/>
        <end position="264"/>
    </location>
</feature>
<comment type="caution">
    <text evidence="4">The sequence shown here is derived from an EMBL/GenBank/DDBJ whole genome shotgun (WGS) entry which is preliminary data.</text>
</comment>
<dbReference type="AlphaFoldDB" id="A0A2G4YQ90"/>
<evidence type="ECO:0000256" key="2">
    <source>
        <dbReference type="SAM" id="SignalP"/>
    </source>
</evidence>
<dbReference type="GO" id="GO:0000156">
    <property type="term" value="F:phosphorelay response regulator activity"/>
    <property type="evidence" value="ECO:0007669"/>
    <property type="project" value="InterPro"/>
</dbReference>
<name>A0A2G4YQ90_9PROT</name>
<keyword evidence="1" id="KW-0472">Membrane</keyword>
<dbReference type="SMART" id="SM00850">
    <property type="entry name" value="LytTR"/>
    <property type="match status" value="1"/>
</dbReference>
<dbReference type="OrthoDB" id="9781059at2"/>
<dbReference type="InterPro" id="IPR046947">
    <property type="entry name" value="LytR-like"/>
</dbReference>
<dbReference type="RefSeq" id="WP_099473489.1">
    <property type="nucleotide sequence ID" value="NZ_CP041025.1"/>
</dbReference>
<feature type="domain" description="HTH LytTR-type" evidence="3">
    <location>
        <begin position="403"/>
        <end position="506"/>
    </location>
</feature>